<dbReference type="Proteomes" id="UP000235388">
    <property type="component" value="Unassembled WGS sequence"/>
</dbReference>
<dbReference type="SUPFAM" id="SSF53098">
    <property type="entry name" value="Ribonuclease H-like"/>
    <property type="match status" value="1"/>
</dbReference>
<feature type="compositionally biased region" description="Polar residues" evidence="9">
    <location>
        <begin position="91"/>
        <end position="102"/>
    </location>
</feature>
<dbReference type="InterPro" id="IPR052035">
    <property type="entry name" value="ZnF_BED_domain_contain"/>
</dbReference>
<reference evidence="11 12" key="1">
    <citation type="submission" date="2017-11" db="EMBL/GenBank/DDBJ databases">
        <title>De novo assembly and phasing of dikaryotic genomes from two isolates of Puccinia coronata f. sp. avenae, the causal agent of oat crown rust.</title>
        <authorList>
            <person name="Miller M.E."/>
            <person name="Zhang Y."/>
            <person name="Omidvar V."/>
            <person name="Sperschneider J."/>
            <person name="Schwessinger B."/>
            <person name="Raley C."/>
            <person name="Palmer J.M."/>
            <person name="Garnica D."/>
            <person name="Upadhyaya N."/>
            <person name="Rathjen J."/>
            <person name="Taylor J.M."/>
            <person name="Park R.F."/>
            <person name="Dodds P.N."/>
            <person name="Hirsch C.D."/>
            <person name="Kianian S.F."/>
            <person name="Figueroa M."/>
        </authorList>
    </citation>
    <scope>NUCLEOTIDE SEQUENCE [LARGE SCALE GENOMIC DNA]</scope>
    <source>
        <strain evidence="11">12NC29</strain>
    </source>
</reference>
<comment type="caution">
    <text evidence="11">The sequence shown here is derived from an EMBL/GenBank/DDBJ whole genome shotgun (WGS) entry which is preliminary data.</text>
</comment>
<dbReference type="InterPro" id="IPR012337">
    <property type="entry name" value="RNaseH-like_sf"/>
</dbReference>
<keyword evidence="3 8" id="KW-0863">Zinc-finger</keyword>
<dbReference type="GO" id="GO:0008270">
    <property type="term" value="F:zinc ion binding"/>
    <property type="evidence" value="ECO:0007669"/>
    <property type="project" value="UniProtKB-KW"/>
</dbReference>
<dbReference type="GO" id="GO:0003677">
    <property type="term" value="F:DNA binding"/>
    <property type="evidence" value="ECO:0007669"/>
    <property type="project" value="InterPro"/>
</dbReference>
<feature type="region of interest" description="Disordered" evidence="9">
    <location>
        <begin position="1"/>
        <end position="102"/>
    </location>
</feature>
<sequence>MPRTRLGKKAHPSTDSDEPGNNKKPTTTTTTRNPNSSDNNLDLEITGEAHSSTQTSTITRTPKNSSEKEKFAAPGSPKELEDSTIKRARKTTSNVWSHFNSSGQGEKKKVNCKYCQHMMLANPACGTKHLWRHLDRCSSYTSNTKQSLLQVSSTSTKEVLTWVFSQKASRNLLTKLVIANEKPFTSVEHPIFKAFVALLQPKFKLHGRITLKKDVIDMYQSMKATFAKEIAQVNCLALTTNLWTSSHQTPFIVVLAHFILDDWLLHKRLISFQELPPPHNGLTIADQLIALIIEWKAIDKVAFVTVDNASSNNVALARVSQILKDKIQLPPNMNGKFLHVRCAVSDTLLHYMLI</sequence>
<dbReference type="InterPro" id="IPR036236">
    <property type="entry name" value="Znf_C2H2_sf"/>
</dbReference>
<keyword evidence="6" id="KW-0804">Transcription</keyword>
<organism evidence="11 12">
    <name type="scientific">Puccinia coronata f. sp. avenae</name>
    <dbReference type="NCBI Taxonomy" id="200324"/>
    <lineage>
        <taxon>Eukaryota</taxon>
        <taxon>Fungi</taxon>
        <taxon>Dikarya</taxon>
        <taxon>Basidiomycota</taxon>
        <taxon>Pucciniomycotina</taxon>
        <taxon>Pucciniomycetes</taxon>
        <taxon>Pucciniales</taxon>
        <taxon>Pucciniaceae</taxon>
        <taxon>Puccinia</taxon>
    </lineage>
</organism>
<dbReference type="SMART" id="SM00614">
    <property type="entry name" value="ZnF_BED"/>
    <property type="match status" value="1"/>
</dbReference>
<dbReference type="PANTHER" id="PTHR46481:SF10">
    <property type="entry name" value="ZINC FINGER BED DOMAIN-CONTAINING PROTEIN 39"/>
    <property type="match status" value="1"/>
</dbReference>
<feature type="compositionally biased region" description="Low complexity" evidence="9">
    <location>
        <begin position="22"/>
        <end position="40"/>
    </location>
</feature>
<evidence type="ECO:0000256" key="6">
    <source>
        <dbReference type="ARBA" id="ARBA00023163"/>
    </source>
</evidence>
<feature type="compositionally biased region" description="Basic residues" evidence="9">
    <location>
        <begin position="1"/>
        <end position="11"/>
    </location>
</feature>
<dbReference type="PROSITE" id="PS50808">
    <property type="entry name" value="ZF_BED"/>
    <property type="match status" value="1"/>
</dbReference>
<accession>A0A2N5W438</accession>
<keyword evidence="7" id="KW-0539">Nucleus</keyword>
<evidence type="ECO:0000256" key="5">
    <source>
        <dbReference type="ARBA" id="ARBA00023015"/>
    </source>
</evidence>
<evidence type="ECO:0000256" key="7">
    <source>
        <dbReference type="ARBA" id="ARBA00023242"/>
    </source>
</evidence>
<dbReference type="AlphaFoldDB" id="A0A2N5W438"/>
<dbReference type="GO" id="GO:0005634">
    <property type="term" value="C:nucleus"/>
    <property type="evidence" value="ECO:0007669"/>
    <property type="project" value="UniProtKB-SubCell"/>
</dbReference>
<evidence type="ECO:0000256" key="8">
    <source>
        <dbReference type="PROSITE-ProRule" id="PRU00027"/>
    </source>
</evidence>
<dbReference type="SUPFAM" id="SSF57667">
    <property type="entry name" value="beta-beta-alpha zinc fingers"/>
    <property type="match status" value="1"/>
</dbReference>
<comment type="subcellular location">
    <subcellularLocation>
        <location evidence="1">Nucleus</location>
    </subcellularLocation>
</comment>
<keyword evidence="5" id="KW-0805">Transcription regulation</keyword>
<keyword evidence="12" id="KW-1185">Reference proteome</keyword>
<evidence type="ECO:0000256" key="1">
    <source>
        <dbReference type="ARBA" id="ARBA00004123"/>
    </source>
</evidence>
<evidence type="ECO:0000256" key="3">
    <source>
        <dbReference type="ARBA" id="ARBA00022771"/>
    </source>
</evidence>
<feature type="domain" description="BED-type" evidence="10">
    <location>
        <begin position="90"/>
        <end position="144"/>
    </location>
</feature>
<evidence type="ECO:0000313" key="11">
    <source>
        <dbReference type="EMBL" id="PLW57023.1"/>
    </source>
</evidence>
<evidence type="ECO:0000313" key="12">
    <source>
        <dbReference type="Proteomes" id="UP000235388"/>
    </source>
</evidence>
<feature type="compositionally biased region" description="Polar residues" evidence="9">
    <location>
        <begin position="49"/>
        <end position="64"/>
    </location>
</feature>
<evidence type="ECO:0000256" key="9">
    <source>
        <dbReference type="SAM" id="MobiDB-lite"/>
    </source>
</evidence>
<dbReference type="PANTHER" id="PTHR46481">
    <property type="entry name" value="ZINC FINGER BED DOMAIN-CONTAINING PROTEIN 4"/>
    <property type="match status" value="1"/>
</dbReference>
<dbReference type="InterPro" id="IPR003656">
    <property type="entry name" value="Znf_BED"/>
</dbReference>
<dbReference type="GO" id="GO:0009791">
    <property type="term" value="P:post-embryonic development"/>
    <property type="evidence" value="ECO:0007669"/>
    <property type="project" value="UniProtKB-ARBA"/>
</dbReference>
<gene>
    <name evidence="11" type="ORF">PCANC_02802</name>
</gene>
<evidence type="ECO:0000259" key="10">
    <source>
        <dbReference type="PROSITE" id="PS50808"/>
    </source>
</evidence>
<proteinExistence type="predicted"/>
<dbReference type="OrthoDB" id="3243659at2759"/>
<evidence type="ECO:0000256" key="2">
    <source>
        <dbReference type="ARBA" id="ARBA00022723"/>
    </source>
</evidence>
<keyword evidence="2" id="KW-0479">Metal-binding</keyword>
<evidence type="ECO:0000256" key="4">
    <source>
        <dbReference type="ARBA" id="ARBA00022833"/>
    </source>
</evidence>
<keyword evidence="4" id="KW-0862">Zinc</keyword>
<protein>
    <recommendedName>
        <fullName evidence="10">BED-type domain-containing protein</fullName>
    </recommendedName>
</protein>
<dbReference type="EMBL" id="PGCJ01000015">
    <property type="protein sequence ID" value="PLW57023.1"/>
    <property type="molecule type" value="Genomic_DNA"/>
</dbReference>
<dbReference type="STRING" id="200324.A0A2N5W438"/>
<name>A0A2N5W438_9BASI</name>